<dbReference type="PRINTS" id="PR00420">
    <property type="entry name" value="RNGMNOXGNASE"/>
</dbReference>
<dbReference type="SUPFAM" id="SSF51905">
    <property type="entry name" value="FAD/NAD(P)-binding domain"/>
    <property type="match status" value="1"/>
</dbReference>
<dbReference type="Gene3D" id="3.50.50.60">
    <property type="entry name" value="FAD/NAD(P)-binding domain"/>
    <property type="match status" value="1"/>
</dbReference>
<gene>
    <name evidence="5" type="ORF">LY89DRAFT_637387</name>
</gene>
<evidence type="ECO:0000313" key="6">
    <source>
        <dbReference type="Proteomes" id="UP000070700"/>
    </source>
</evidence>
<reference evidence="5 6" key="1">
    <citation type="submission" date="2015-10" db="EMBL/GenBank/DDBJ databases">
        <title>Full genome of DAOMC 229536 Phialocephala scopiformis, a fungal endophyte of spruce producing the potent anti-insectan compound rugulosin.</title>
        <authorList>
            <consortium name="DOE Joint Genome Institute"/>
            <person name="Walker A.K."/>
            <person name="Frasz S.L."/>
            <person name="Seifert K.A."/>
            <person name="Miller J.D."/>
            <person name="Mondo S.J."/>
            <person name="Labutti K."/>
            <person name="Lipzen A."/>
            <person name="Dockter R."/>
            <person name="Kennedy M."/>
            <person name="Grigoriev I.V."/>
            <person name="Spatafora J.W."/>
        </authorList>
    </citation>
    <scope>NUCLEOTIDE SEQUENCE [LARGE SCALE GENOMIC DNA]</scope>
    <source>
        <strain evidence="5 6">CBS 120377</strain>
    </source>
</reference>
<protein>
    <submittedName>
        <fullName evidence="5">FAD/NAD(P)-binding domain-containing protein</fullName>
    </submittedName>
</protein>
<dbReference type="KEGG" id="psco:LY89DRAFT_637387"/>
<dbReference type="GO" id="GO:0016491">
    <property type="term" value="F:oxidoreductase activity"/>
    <property type="evidence" value="ECO:0007669"/>
    <property type="project" value="UniProtKB-KW"/>
</dbReference>
<keyword evidence="2" id="KW-0274">FAD</keyword>
<dbReference type="InParanoid" id="A0A194XMT5"/>
<dbReference type="EMBL" id="KQ947407">
    <property type="protein sequence ID" value="KUJ21575.1"/>
    <property type="molecule type" value="Genomic_DNA"/>
</dbReference>
<dbReference type="OrthoDB" id="655030at2759"/>
<keyword evidence="3" id="KW-0560">Oxidoreductase</keyword>
<dbReference type="GeneID" id="28821257"/>
<evidence type="ECO:0000256" key="1">
    <source>
        <dbReference type="ARBA" id="ARBA00022630"/>
    </source>
</evidence>
<dbReference type="RefSeq" id="XP_018075930.1">
    <property type="nucleotide sequence ID" value="XM_018211531.1"/>
</dbReference>
<dbReference type="GO" id="GO:0071949">
    <property type="term" value="F:FAD binding"/>
    <property type="evidence" value="ECO:0007669"/>
    <property type="project" value="InterPro"/>
</dbReference>
<dbReference type="InterPro" id="IPR051704">
    <property type="entry name" value="FAD_aromatic-hydroxylase"/>
</dbReference>
<dbReference type="AlphaFoldDB" id="A0A194XMT5"/>
<accession>A0A194XMT5</accession>
<evidence type="ECO:0000256" key="3">
    <source>
        <dbReference type="ARBA" id="ARBA00023002"/>
    </source>
</evidence>
<evidence type="ECO:0000259" key="4">
    <source>
        <dbReference type="Pfam" id="PF01494"/>
    </source>
</evidence>
<dbReference type="Pfam" id="PF01494">
    <property type="entry name" value="FAD_binding_3"/>
    <property type="match status" value="1"/>
</dbReference>
<keyword evidence="6" id="KW-1185">Reference proteome</keyword>
<dbReference type="InterPro" id="IPR036188">
    <property type="entry name" value="FAD/NAD-bd_sf"/>
</dbReference>
<keyword evidence="1" id="KW-0285">Flavoprotein</keyword>
<name>A0A194XMT5_MOLSC</name>
<proteinExistence type="predicted"/>
<sequence length="420" mass="46835">MPLNILISGSGIAGALFSFWLLRAHPDANITIVERDPALRLTGASVDIRSSAVDIIKRMGAEEEIRRQSTQEEGMQLVDVDGREIATFRATGRSDVQSMTSEYEIFRGELAKIFLNPITDRVKLIFNESVDHFEQHDDGVDVTFTKSKQMKKYDLLVAADGLGSRIRGKMLNTSPQEQLHDEGVHVAYFTIKEDLLQGGRLAKGFSDVGGRALYLRPDPDPAGRTRAIFMNITTKGDIEMKERLNKTLREGNESYMNLMEELFQDMGWLAPETLKGMRQSDDFYCSLFGQIRSPKLQDGRVVLLGDAGYATPGFGTSLAIIGGYVLAGELLNHPGDFKTALKGYEDILLPFVKHTQGGTIGDYAMQLLNPQTQWGIKIRNTILWFVTRTKLDQMAMTVGAKLGFTEKKVPMPDYPWPAKS</sequence>
<dbReference type="Gene3D" id="3.30.9.10">
    <property type="entry name" value="D-Amino Acid Oxidase, subunit A, domain 2"/>
    <property type="match status" value="1"/>
</dbReference>
<dbReference type="InterPro" id="IPR002938">
    <property type="entry name" value="FAD-bd"/>
</dbReference>
<dbReference type="PANTHER" id="PTHR46865:SF2">
    <property type="entry name" value="MONOOXYGENASE"/>
    <property type="match status" value="1"/>
</dbReference>
<evidence type="ECO:0000313" key="5">
    <source>
        <dbReference type="EMBL" id="KUJ21575.1"/>
    </source>
</evidence>
<feature type="domain" description="FAD-binding" evidence="4">
    <location>
        <begin position="5"/>
        <end position="169"/>
    </location>
</feature>
<dbReference type="Proteomes" id="UP000070700">
    <property type="component" value="Unassembled WGS sequence"/>
</dbReference>
<evidence type="ECO:0000256" key="2">
    <source>
        <dbReference type="ARBA" id="ARBA00022827"/>
    </source>
</evidence>
<organism evidence="5 6">
    <name type="scientific">Mollisia scopiformis</name>
    <name type="common">Conifer needle endophyte fungus</name>
    <name type="synonym">Phialocephala scopiformis</name>
    <dbReference type="NCBI Taxonomy" id="149040"/>
    <lineage>
        <taxon>Eukaryota</taxon>
        <taxon>Fungi</taxon>
        <taxon>Dikarya</taxon>
        <taxon>Ascomycota</taxon>
        <taxon>Pezizomycotina</taxon>
        <taxon>Leotiomycetes</taxon>
        <taxon>Helotiales</taxon>
        <taxon>Mollisiaceae</taxon>
        <taxon>Mollisia</taxon>
    </lineage>
</organism>
<dbReference type="PANTHER" id="PTHR46865">
    <property type="entry name" value="OXIDOREDUCTASE-RELATED"/>
    <property type="match status" value="1"/>
</dbReference>